<dbReference type="InterPro" id="IPR001737">
    <property type="entry name" value="KsgA/Erm"/>
</dbReference>
<protein>
    <recommendedName>
        <fullName evidence="8">Ribosomal RNA small subunit methyltransferase A</fullName>
        <ecNumber evidence="8">2.1.1.182</ecNumber>
    </recommendedName>
    <alternativeName>
        <fullName evidence="8">16S rRNA (adenine(1518)-N(6)/adenine(1519)-N(6))-dimethyltransferase</fullName>
    </alternativeName>
    <alternativeName>
        <fullName evidence="8">16S rRNA dimethyladenosine transferase</fullName>
    </alternativeName>
    <alternativeName>
        <fullName evidence="8">16S rRNA dimethylase</fullName>
    </alternativeName>
    <alternativeName>
        <fullName evidence="8">S-adenosylmethionine-6-N', N'-adenosyl(rRNA) dimethyltransferase</fullName>
    </alternativeName>
</protein>
<sequence>MTKAWIATPSRTNAILNRYHLDAKKSLGQNFLMEPQILEKMVEAAAIGQDTDVIEIGPGIGALTEFLCESAGRVLAFEVDDRLLPVLEEELGHYDNLTVLHQDILEADLKASVAQYFPDSKRLAVVANLPYYITTPIIFHFLESDLEVSDFALMMQYEVAERLTAQPGTKAYSALTIVLDYYCQSEIAVKVPKTVFKPRPKVDSAVLHLKRRQVPPVKPQNEALFFKVVKGAFAHRRKTLWNNLKTLFAGQFQEPSDLEAAIEAAGIDPKLRAEQLTMEDFCRLSDALNEANFK</sequence>
<keyword evidence="5 8" id="KW-0949">S-adenosyl-L-methionine</keyword>
<dbReference type="InterPro" id="IPR023165">
    <property type="entry name" value="rRNA_Ade_diMease-like_C"/>
</dbReference>
<dbReference type="Proteomes" id="UP001069145">
    <property type="component" value="Unassembled WGS sequence"/>
</dbReference>
<dbReference type="PROSITE" id="PS51689">
    <property type="entry name" value="SAM_RNA_A_N6_MT"/>
    <property type="match status" value="1"/>
</dbReference>
<evidence type="ECO:0000256" key="6">
    <source>
        <dbReference type="ARBA" id="ARBA00022884"/>
    </source>
</evidence>
<dbReference type="InterPro" id="IPR029063">
    <property type="entry name" value="SAM-dependent_MTases_sf"/>
</dbReference>
<dbReference type="AlphaFoldDB" id="A0A0X8FDK8"/>
<reference evidence="11" key="2">
    <citation type="submission" date="2022-09" db="EMBL/GenBank/DDBJ databases">
        <title>Aerococcus urinae taxonomy study.</title>
        <authorList>
            <person name="Christensen J."/>
            <person name="Senneby E."/>
        </authorList>
    </citation>
    <scope>NUCLEOTIDE SEQUENCE</scope>
    <source>
        <strain evidence="11">NLD-066-U95</strain>
    </source>
</reference>
<comment type="catalytic activity">
    <reaction evidence="8">
        <text>adenosine(1518)/adenosine(1519) in 16S rRNA + 4 S-adenosyl-L-methionine = N(6)-dimethyladenosine(1518)/N(6)-dimethyladenosine(1519) in 16S rRNA + 4 S-adenosyl-L-homocysteine + 4 H(+)</text>
        <dbReference type="Rhea" id="RHEA:19609"/>
        <dbReference type="Rhea" id="RHEA-COMP:10232"/>
        <dbReference type="Rhea" id="RHEA-COMP:10233"/>
        <dbReference type="ChEBI" id="CHEBI:15378"/>
        <dbReference type="ChEBI" id="CHEBI:57856"/>
        <dbReference type="ChEBI" id="CHEBI:59789"/>
        <dbReference type="ChEBI" id="CHEBI:74411"/>
        <dbReference type="ChEBI" id="CHEBI:74493"/>
        <dbReference type="EC" id="2.1.1.182"/>
    </reaction>
</comment>
<name>A0A0X8FDK8_9LACT</name>
<keyword evidence="2 8" id="KW-0698">rRNA processing</keyword>
<dbReference type="Proteomes" id="UP000594771">
    <property type="component" value="Chromosome"/>
</dbReference>
<dbReference type="EC" id="2.1.1.182" evidence="8"/>
<dbReference type="GO" id="GO:0003723">
    <property type="term" value="F:RNA binding"/>
    <property type="evidence" value="ECO:0007669"/>
    <property type="project" value="UniProtKB-UniRule"/>
</dbReference>
<gene>
    <name evidence="8 12" type="primary">rsmA</name>
    <name evidence="8" type="synonym">ksgA</name>
    <name evidence="12" type="ORF">I6G68_08505</name>
    <name evidence="11" type="ORF">ODY43_06485</name>
</gene>
<comment type="catalytic activity">
    <reaction evidence="7">
        <text>adenosine(2085) in 23S rRNA + 2 S-adenosyl-L-methionine = N(6)-dimethyladenosine(2085) in 23S rRNA + 2 S-adenosyl-L-homocysteine + 2 H(+)</text>
        <dbReference type="Rhea" id="RHEA:42784"/>
        <dbReference type="Rhea" id="RHEA-COMP:10237"/>
        <dbReference type="Rhea" id="RHEA-COMP:10238"/>
        <dbReference type="ChEBI" id="CHEBI:15378"/>
        <dbReference type="ChEBI" id="CHEBI:57856"/>
        <dbReference type="ChEBI" id="CHEBI:59789"/>
        <dbReference type="ChEBI" id="CHEBI:74411"/>
        <dbReference type="ChEBI" id="CHEBI:74493"/>
        <dbReference type="EC" id="2.1.1.184"/>
    </reaction>
</comment>
<feature type="domain" description="Ribosomal RNA adenine methylase transferase N-terminal" evidence="10">
    <location>
        <begin position="37"/>
        <end position="213"/>
    </location>
</feature>
<dbReference type="InterPro" id="IPR011530">
    <property type="entry name" value="rRNA_adenine_dimethylase"/>
</dbReference>
<dbReference type="PANTHER" id="PTHR11727">
    <property type="entry name" value="DIMETHYLADENOSINE TRANSFERASE"/>
    <property type="match status" value="1"/>
</dbReference>
<dbReference type="NCBIfam" id="TIGR00755">
    <property type="entry name" value="ksgA"/>
    <property type="match status" value="1"/>
</dbReference>
<feature type="binding site" evidence="8 9">
    <location>
        <position position="32"/>
    </location>
    <ligand>
        <name>S-adenosyl-L-methionine</name>
        <dbReference type="ChEBI" id="CHEBI:59789"/>
    </ligand>
</feature>
<dbReference type="SMART" id="SM00650">
    <property type="entry name" value="rADc"/>
    <property type="match status" value="1"/>
</dbReference>
<dbReference type="Gene3D" id="3.40.50.150">
    <property type="entry name" value="Vaccinia Virus protein VP39"/>
    <property type="match status" value="1"/>
</dbReference>
<comment type="similarity">
    <text evidence="8">Belongs to the class I-like SAM-binding methyltransferase superfamily. rRNA adenine N(6)-methyltransferase family. RsmA subfamily.</text>
</comment>
<dbReference type="EMBL" id="JAOTML010000007">
    <property type="protein sequence ID" value="MCY3053632.1"/>
    <property type="molecule type" value="Genomic_DNA"/>
</dbReference>
<keyword evidence="6 8" id="KW-0694">RNA-binding</keyword>
<evidence type="ECO:0000256" key="3">
    <source>
        <dbReference type="ARBA" id="ARBA00022603"/>
    </source>
</evidence>
<dbReference type="PROSITE" id="PS01131">
    <property type="entry name" value="RRNA_A_DIMETH"/>
    <property type="match status" value="1"/>
</dbReference>
<evidence type="ECO:0000313" key="13">
    <source>
        <dbReference type="Proteomes" id="UP000594771"/>
    </source>
</evidence>
<keyword evidence="14" id="KW-1185">Reference proteome</keyword>
<keyword evidence="4 8" id="KW-0808">Transferase</keyword>
<evidence type="ECO:0000313" key="12">
    <source>
        <dbReference type="EMBL" id="QPS01397.1"/>
    </source>
</evidence>
<evidence type="ECO:0000256" key="5">
    <source>
        <dbReference type="ARBA" id="ARBA00022691"/>
    </source>
</evidence>
<dbReference type="OrthoDB" id="9814755at2"/>
<dbReference type="GO" id="GO:0052910">
    <property type="term" value="F:23S rRNA (adenine(2085)-N(6))-dimethyltransferase activity"/>
    <property type="evidence" value="ECO:0007669"/>
    <property type="project" value="UniProtKB-EC"/>
</dbReference>
<dbReference type="InterPro" id="IPR020596">
    <property type="entry name" value="rRNA_Ade_Mease_Trfase_CS"/>
</dbReference>
<dbReference type="RefSeq" id="WP_060777771.1">
    <property type="nucleotide sequence ID" value="NZ_CAJHLF010000001.1"/>
</dbReference>
<keyword evidence="1 8" id="KW-0963">Cytoplasm</keyword>
<dbReference type="PANTHER" id="PTHR11727:SF7">
    <property type="entry name" value="DIMETHYLADENOSINE TRANSFERASE-RELATED"/>
    <property type="match status" value="1"/>
</dbReference>
<comment type="function">
    <text evidence="8">Specifically dimethylates two adjacent adenosines (A1518 and A1519) in the loop of a conserved hairpin near the 3'-end of 16S rRNA in the 30S particle. May play a critical role in biogenesis of 30S subunits.</text>
</comment>
<feature type="binding site" evidence="8 9">
    <location>
        <position position="57"/>
    </location>
    <ligand>
        <name>S-adenosyl-L-methionine</name>
        <dbReference type="ChEBI" id="CHEBI:59789"/>
    </ligand>
</feature>
<proteinExistence type="inferred from homology"/>
<dbReference type="GO" id="GO:0005829">
    <property type="term" value="C:cytosol"/>
    <property type="evidence" value="ECO:0007669"/>
    <property type="project" value="TreeGrafter"/>
</dbReference>
<dbReference type="KEGG" id="aun:AWM73_01550"/>
<comment type="subcellular location">
    <subcellularLocation>
        <location evidence="8">Cytoplasm</location>
    </subcellularLocation>
</comment>
<evidence type="ECO:0000256" key="1">
    <source>
        <dbReference type="ARBA" id="ARBA00022490"/>
    </source>
</evidence>
<dbReference type="GeneID" id="35767988"/>
<feature type="binding site" evidence="8 9">
    <location>
        <position position="103"/>
    </location>
    <ligand>
        <name>S-adenosyl-L-methionine</name>
        <dbReference type="ChEBI" id="CHEBI:59789"/>
    </ligand>
</feature>
<keyword evidence="3 8" id="KW-0489">Methyltransferase</keyword>
<evidence type="ECO:0000256" key="4">
    <source>
        <dbReference type="ARBA" id="ARBA00022679"/>
    </source>
</evidence>
<reference evidence="12 13" key="1">
    <citation type="submission" date="2020-12" db="EMBL/GenBank/DDBJ databases">
        <title>FDA dAtabase for Regulatory Grade micrObial Sequences (FDA-ARGOS): Supporting development and validation of Infectious Disease Dx tests.</title>
        <authorList>
            <person name="Sproer C."/>
            <person name="Gronow S."/>
            <person name="Severitt S."/>
            <person name="Schroder I."/>
            <person name="Tallon L."/>
            <person name="Sadzewicz L."/>
            <person name="Zhao X."/>
            <person name="Boylan J."/>
            <person name="Ott S."/>
            <person name="Bowen H."/>
            <person name="Vavikolanu K."/>
            <person name="Mehta A."/>
            <person name="Aluvathingal J."/>
            <person name="Nadendla S."/>
            <person name="Lowell S."/>
            <person name="Myers T."/>
            <person name="Yan Y."/>
            <person name="Sichtig H."/>
        </authorList>
    </citation>
    <scope>NUCLEOTIDE SEQUENCE [LARGE SCALE GENOMIC DNA]</scope>
    <source>
        <strain evidence="12 13">FDAARGOS_911</strain>
    </source>
</reference>
<dbReference type="FunFam" id="3.40.50.150:FF:000023">
    <property type="entry name" value="Ribosomal RNA small subunit methyltransferase A"/>
    <property type="match status" value="1"/>
</dbReference>
<evidence type="ECO:0000259" key="10">
    <source>
        <dbReference type="SMART" id="SM00650"/>
    </source>
</evidence>
<dbReference type="SUPFAM" id="SSF53335">
    <property type="entry name" value="S-adenosyl-L-methionine-dependent methyltransferases"/>
    <property type="match status" value="1"/>
</dbReference>
<dbReference type="HAMAP" id="MF_00607">
    <property type="entry name" value="16SrRNA_methyltr_A"/>
    <property type="match status" value="1"/>
</dbReference>
<dbReference type="InterPro" id="IPR020598">
    <property type="entry name" value="rRNA_Ade_methylase_Trfase_N"/>
</dbReference>
<evidence type="ECO:0000256" key="9">
    <source>
        <dbReference type="PROSITE-ProRule" id="PRU01026"/>
    </source>
</evidence>
<organism evidence="12 13">
    <name type="scientific">Aerococcus urinae</name>
    <dbReference type="NCBI Taxonomy" id="1376"/>
    <lineage>
        <taxon>Bacteria</taxon>
        <taxon>Bacillati</taxon>
        <taxon>Bacillota</taxon>
        <taxon>Bacilli</taxon>
        <taxon>Lactobacillales</taxon>
        <taxon>Aerococcaceae</taxon>
        <taxon>Aerococcus</taxon>
    </lineage>
</organism>
<evidence type="ECO:0000256" key="7">
    <source>
        <dbReference type="ARBA" id="ARBA00049167"/>
    </source>
</evidence>
<dbReference type="FunFam" id="1.10.8.100:FF:000001">
    <property type="entry name" value="Ribosomal RNA small subunit methyltransferase A"/>
    <property type="match status" value="1"/>
</dbReference>
<evidence type="ECO:0000256" key="8">
    <source>
        <dbReference type="HAMAP-Rule" id="MF_00607"/>
    </source>
</evidence>
<feature type="binding site" evidence="8 9">
    <location>
        <position position="78"/>
    </location>
    <ligand>
        <name>S-adenosyl-L-methionine</name>
        <dbReference type="ChEBI" id="CHEBI:59789"/>
    </ligand>
</feature>
<dbReference type="Pfam" id="PF00398">
    <property type="entry name" value="RrnaAD"/>
    <property type="match status" value="1"/>
</dbReference>
<feature type="binding site" evidence="8 9">
    <location>
        <position position="128"/>
    </location>
    <ligand>
        <name>S-adenosyl-L-methionine</name>
        <dbReference type="ChEBI" id="CHEBI:59789"/>
    </ligand>
</feature>
<feature type="binding site" evidence="8 9">
    <location>
        <position position="30"/>
    </location>
    <ligand>
        <name>S-adenosyl-L-methionine</name>
        <dbReference type="ChEBI" id="CHEBI:59789"/>
    </ligand>
</feature>
<dbReference type="GO" id="GO:0052908">
    <property type="term" value="F:16S rRNA (adenine(1518)-N(6)/adenine(1519)-N(6))-dimethyltransferase activity"/>
    <property type="evidence" value="ECO:0007669"/>
    <property type="project" value="UniProtKB-EC"/>
</dbReference>
<evidence type="ECO:0000313" key="14">
    <source>
        <dbReference type="Proteomes" id="UP001069145"/>
    </source>
</evidence>
<evidence type="ECO:0000256" key="2">
    <source>
        <dbReference type="ARBA" id="ARBA00022552"/>
    </source>
</evidence>
<evidence type="ECO:0000313" key="11">
    <source>
        <dbReference type="EMBL" id="MCY3053632.1"/>
    </source>
</evidence>
<dbReference type="EMBL" id="CP065662">
    <property type="protein sequence ID" value="QPS01397.1"/>
    <property type="molecule type" value="Genomic_DNA"/>
</dbReference>
<dbReference type="CDD" id="cd02440">
    <property type="entry name" value="AdoMet_MTases"/>
    <property type="match status" value="1"/>
</dbReference>
<accession>A0A0X8FDK8</accession>
<dbReference type="Gene3D" id="1.10.8.100">
    <property type="entry name" value="Ribosomal RNA adenine dimethylase-like, domain 2"/>
    <property type="match status" value="1"/>
</dbReference>